<dbReference type="Proteomes" id="UP000016935">
    <property type="component" value="Unassembled WGS sequence"/>
</dbReference>
<dbReference type="Pfam" id="PF01323">
    <property type="entry name" value="DSBA"/>
    <property type="match status" value="2"/>
</dbReference>
<evidence type="ECO:0000313" key="2">
    <source>
        <dbReference type="EMBL" id="EOA83276.1"/>
    </source>
</evidence>
<dbReference type="GO" id="GO:0006749">
    <property type="term" value="P:glutathione metabolic process"/>
    <property type="evidence" value="ECO:0007669"/>
    <property type="project" value="TreeGrafter"/>
</dbReference>
<feature type="domain" description="DSBA-like thioredoxin" evidence="1">
    <location>
        <begin position="9"/>
        <end position="214"/>
    </location>
</feature>
<dbReference type="RefSeq" id="XP_008029034.1">
    <property type="nucleotide sequence ID" value="XM_008030843.1"/>
</dbReference>
<reference evidence="2 3" key="2">
    <citation type="journal article" date="2013" name="PLoS Genet.">
        <title>Comparative genome structure, secondary metabolite, and effector coding capacity across Cochliobolus pathogens.</title>
        <authorList>
            <person name="Condon B.J."/>
            <person name="Leng Y."/>
            <person name="Wu D."/>
            <person name="Bushley K.E."/>
            <person name="Ohm R.A."/>
            <person name="Otillar R."/>
            <person name="Martin J."/>
            <person name="Schackwitz W."/>
            <person name="Grimwood J."/>
            <person name="MohdZainudin N."/>
            <person name="Xue C."/>
            <person name="Wang R."/>
            <person name="Manning V.A."/>
            <person name="Dhillon B."/>
            <person name="Tu Z.J."/>
            <person name="Steffenson B.J."/>
            <person name="Salamov A."/>
            <person name="Sun H."/>
            <person name="Lowry S."/>
            <person name="LaButti K."/>
            <person name="Han J."/>
            <person name="Copeland A."/>
            <person name="Lindquist E."/>
            <person name="Barry K."/>
            <person name="Schmutz J."/>
            <person name="Baker S.E."/>
            <person name="Ciuffetti L.M."/>
            <person name="Grigoriev I.V."/>
            <person name="Zhong S."/>
            <person name="Turgeon B.G."/>
        </authorList>
    </citation>
    <scope>NUCLEOTIDE SEQUENCE [LARGE SCALE GENOMIC DNA]</scope>
    <source>
        <strain evidence="3">28A</strain>
    </source>
</reference>
<dbReference type="OrthoDB" id="4664297at2759"/>
<dbReference type="eggNOG" id="ENOG502RG41">
    <property type="taxonomic scope" value="Eukaryota"/>
</dbReference>
<sequence>MASQAQSPTLVFNYDISCPFAYIASTRVQALAQRTNATLIYRPVLLGAIYRATAAPQGAAGSASDVFNAAKKNVTSHAMQRTLDRYHISYSPPPQHPRKTVNALRMLYSVADQATRKALTHNLFRAYWVQGRDVNDNAVLLQIARESGITDLDASCFDSVDARKELETATAEAIERGAFGVPGFWIPGAPTGPQGEQTGRFFWGQDRMHFVEATLLSLSSSSSSSSTTAAAADPWTRVPNLRSLLPRCIPTNTLSPSSRAVKLEFWFDFSSPWAYVGYTQLARLQRTFGAALEIVLKPLLVGVLFREIGAPNMPLLAVSAAKAAWTSQDIVDWTRWWNAVNVQEGGRDGKFGFYWADVFPIRSPTLLRVGLVEPRVTKVLYSACWEQNKNMSDESVLQSVLDEAGYNGADLIARAKAPPIKEKLRELTAEAKALGLCGVPTYRVLKQKQEGGEYEQVGGLVWGQDEINVVEDLIAGWEPGKTGGPIAQVGKVKYEDGKGVKGIDSKL</sequence>
<dbReference type="GO" id="GO:0005739">
    <property type="term" value="C:mitochondrion"/>
    <property type="evidence" value="ECO:0007669"/>
    <property type="project" value="TreeGrafter"/>
</dbReference>
<accession>R0IDR0</accession>
<evidence type="ECO:0000313" key="3">
    <source>
        <dbReference type="Proteomes" id="UP000016935"/>
    </source>
</evidence>
<dbReference type="Gene3D" id="3.40.30.10">
    <property type="entry name" value="Glutaredoxin"/>
    <property type="match status" value="2"/>
</dbReference>
<name>R0IDR0_EXST2</name>
<feature type="domain" description="DSBA-like thioredoxin" evidence="1">
    <location>
        <begin position="374"/>
        <end position="474"/>
    </location>
</feature>
<reference evidence="2 3" key="1">
    <citation type="journal article" date="2012" name="PLoS Pathog.">
        <title>Diverse lifestyles and strategies of plant pathogenesis encoded in the genomes of eighteen Dothideomycetes fungi.</title>
        <authorList>
            <person name="Ohm R.A."/>
            <person name="Feau N."/>
            <person name="Henrissat B."/>
            <person name="Schoch C.L."/>
            <person name="Horwitz B.A."/>
            <person name="Barry K.W."/>
            <person name="Condon B.J."/>
            <person name="Copeland A.C."/>
            <person name="Dhillon B."/>
            <person name="Glaser F."/>
            <person name="Hesse C.N."/>
            <person name="Kosti I."/>
            <person name="LaButti K."/>
            <person name="Lindquist E.A."/>
            <person name="Lucas S."/>
            <person name="Salamov A.A."/>
            <person name="Bradshaw R.E."/>
            <person name="Ciuffetti L."/>
            <person name="Hamelin R.C."/>
            <person name="Kema G.H.J."/>
            <person name="Lawrence C."/>
            <person name="Scott J.A."/>
            <person name="Spatafora J.W."/>
            <person name="Turgeon B.G."/>
            <person name="de Wit P.J.G.M."/>
            <person name="Zhong S."/>
            <person name="Goodwin S.B."/>
            <person name="Grigoriev I.V."/>
        </authorList>
    </citation>
    <scope>NUCLEOTIDE SEQUENCE [LARGE SCALE GENOMIC DNA]</scope>
    <source>
        <strain evidence="3">28A</strain>
    </source>
</reference>
<dbReference type="GeneID" id="19401768"/>
<dbReference type="InterPro" id="IPR001853">
    <property type="entry name" value="DSBA-like_thioredoxin_dom"/>
</dbReference>
<dbReference type="EMBL" id="KB908833">
    <property type="protein sequence ID" value="EOA83276.1"/>
    <property type="molecule type" value="Genomic_DNA"/>
</dbReference>
<dbReference type="STRING" id="671987.R0IDR0"/>
<dbReference type="InterPro" id="IPR036249">
    <property type="entry name" value="Thioredoxin-like_sf"/>
</dbReference>
<dbReference type="PANTHER" id="PTHR42943">
    <property type="entry name" value="GLUTATHIONE S-TRANSFERASE KAPPA"/>
    <property type="match status" value="1"/>
</dbReference>
<gene>
    <name evidence="2" type="ORF">SETTUDRAFT_180488</name>
</gene>
<dbReference type="HOGENOM" id="CLU_647619_0_0_1"/>
<evidence type="ECO:0000259" key="1">
    <source>
        <dbReference type="Pfam" id="PF01323"/>
    </source>
</evidence>
<dbReference type="GO" id="GO:0004364">
    <property type="term" value="F:glutathione transferase activity"/>
    <property type="evidence" value="ECO:0007669"/>
    <property type="project" value="TreeGrafter"/>
</dbReference>
<dbReference type="InterPro" id="IPR051924">
    <property type="entry name" value="GST_Kappa/NadH"/>
</dbReference>
<dbReference type="PANTHER" id="PTHR42943:SF2">
    <property type="entry name" value="GLUTATHIONE S-TRANSFERASE KAPPA 1"/>
    <property type="match status" value="1"/>
</dbReference>
<organism evidence="2 3">
    <name type="scientific">Exserohilum turcicum (strain 28A)</name>
    <name type="common">Northern leaf blight fungus</name>
    <name type="synonym">Setosphaeria turcica</name>
    <dbReference type="NCBI Taxonomy" id="671987"/>
    <lineage>
        <taxon>Eukaryota</taxon>
        <taxon>Fungi</taxon>
        <taxon>Dikarya</taxon>
        <taxon>Ascomycota</taxon>
        <taxon>Pezizomycotina</taxon>
        <taxon>Dothideomycetes</taxon>
        <taxon>Pleosporomycetidae</taxon>
        <taxon>Pleosporales</taxon>
        <taxon>Pleosporineae</taxon>
        <taxon>Pleosporaceae</taxon>
        <taxon>Exserohilum</taxon>
    </lineage>
</organism>
<dbReference type="AlphaFoldDB" id="R0IDR0"/>
<keyword evidence="3" id="KW-1185">Reference proteome</keyword>
<proteinExistence type="predicted"/>
<dbReference type="GO" id="GO:0005777">
    <property type="term" value="C:peroxisome"/>
    <property type="evidence" value="ECO:0007669"/>
    <property type="project" value="TreeGrafter"/>
</dbReference>
<dbReference type="SUPFAM" id="SSF52833">
    <property type="entry name" value="Thioredoxin-like"/>
    <property type="match status" value="2"/>
</dbReference>
<dbReference type="GO" id="GO:0004602">
    <property type="term" value="F:glutathione peroxidase activity"/>
    <property type="evidence" value="ECO:0007669"/>
    <property type="project" value="TreeGrafter"/>
</dbReference>
<protein>
    <recommendedName>
        <fullName evidence="1">DSBA-like thioredoxin domain-containing protein</fullName>
    </recommendedName>
</protein>